<dbReference type="Pfam" id="PF02214">
    <property type="entry name" value="BTB_2"/>
    <property type="match status" value="1"/>
</dbReference>
<dbReference type="Gene3D" id="3.30.710.10">
    <property type="entry name" value="Potassium Channel Kv1.1, Chain A"/>
    <property type="match status" value="1"/>
</dbReference>
<comment type="caution">
    <text evidence="2">The sequence shown here is derived from an EMBL/GenBank/DDBJ whole genome shotgun (WGS) entry which is preliminary data.</text>
</comment>
<dbReference type="EMBL" id="CAJNJA010010753">
    <property type="protein sequence ID" value="CAE7261993.1"/>
    <property type="molecule type" value="Genomic_DNA"/>
</dbReference>
<feature type="domain" description="BTB" evidence="1">
    <location>
        <begin position="12"/>
        <end position="80"/>
    </location>
</feature>
<evidence type="ECO:0000313" key="3">
    <source>
        <dbReference type="Proteomes" id="UP000601435"/>
    </source>
</evidence>
<evidence type="ECO:0000259" key="1">
    <source>
        <dbReference type="PROSITE" id="PS50097"/>
    </source>
</evidence>
<dbReference type="PANTHER" id="PTHR11145:SF8">
    <property type="entry name" value="RE57120P"/>
    <property type="match status" value="1"/>
</dbReference>
<dbReference type="SUPFAM" id="SSF54695">
    <property type="entry name" value="POZ domain"/>
    <property type="match status" value="1"/>
</dbReference>
<dbReference type="InterPro" id="IPR011333">
    <property type="entry name" value="SKP1/BTB/POZ_sf"/>
</dbReference>
<dbReference type="PROSITE" id="PS50097">
    <property type="entry name" value="BTB"/>
    <property type="match status" value="1"/>
</dbReference>
<dbReference type="AlphaFoldDB" id="A0A812MRY9"/>
<dbReference type="SMART" id="SM00225">
    <property type="entry name" value="BTB"/>
    <property type="match status" value="1"/>
</dbReference>
<keyword evidence="3" id="KW-1185">Reference proteome</keyword>
<dbReference type="InterPro" id="IPR003131">
    <property type="entry name" value="T1-type_BTB"/>
</dbReference>
<name>A0A812MRY9_9DINO</name>
<protein>
    <submittedName>
        <fullName evidence="2">KCTD16 protein</fullName>
    </submittedName>
</protein>
<evidence type="ECO:0000313" key="2">
    <source>
        <dbReference type="EMBL" id="CAE7261993.1"/>
    </source>
</evidence>
<dbReference type="InterPro" id="IPR000210">
    <property type="entry name" value="BTB/POZ_dom"/>
</dbReference>
<organism evidence="2 3">
    <name type="scientific">Symbiodinium necroappetens</name>
    <dbReference type="NCBI Taxonomy" id="1628268"/>
    <lineage>
        <taxon>Eukaryota</taxon>
        <taxon>Sar</taxon>
        <taxon>Alveolata</taxon>
        <taxon>Dinophyceae</taxon>
        <taxon>Suessiales</taxon>
        <taxon>Symbiodiniaceae</taxon>
        <taxon>Symbiodinium</taxon>
    </lineage>
</organism>
<proteinExistence type="predicted"/>
<dbReference type="PANTHER" id="PTHR11145">
    <property type="entry name" value="BTB/POZ DOMAIN-CONTAINING ADAPTER FOR CUL3-MEDIATED RHOA DEGRADATION PROTEIN FAMILY MEMBER"/>
    <property type="match status" value="1"/>
</dbReference>
<dbReference type="GO" id="GO:0051260">
    <property type="term" value="P:protein homooligomerization"/>
    <property type="evidence" value="ECO:0007669"/>
    <property type="project" value="InterPro"/>
</dbReference>
<sequence>MATTGGISDRPSVVKLNVGGRHYVAAASTLTSQGGMLAAMLQGPFSSSELVDDAFFIDRDGEMFRYIMEYLRCGTVEVPWTMPKGILKQLEREADFFALPGLVHHVRARLVEKHVKVSIFVGRFMCSNEGCNCGAGQKVEINEVEGLSFFDTEFIHPRQEYLGLAFSNSTF</sequence>
<dbReference type="Proteomes" id="UP000601435">
    <property type="component" value="Unassembled WGS sequence"/>
</dbReference>
<accession>A0A812MRY9</accession>
<gene>
    <name evidence="2" type="primary">KCTD16</name>
    <name evidence="2" type="ORF">SNEC2469_LOCUS6014</name>
</gene>
<dbReference type="InterPro" id="IPR045068">
    <property type="entry name" value="BACURD1-3"/>
</dbReference>
<dbReference type="OrthoDB" id="436819at2759"/>
<reference evidence="2" key="1">
    <citation type="submission" date="2021-02" db="EMBL/GenBank/DDBJ databases">
        <authorList>
            <person name="Dougan E. K."/>
            <person name="Rhodes N."/>
            <person name="Thang M."/>
            <person name="Chan C."/>
        </authorList>
    </citation>
    <scope>NUCLEOTIDE SEQUENCE</scope>
</reference>